<evidence type="ECO:0000256" key="1">
    <source>
        <dbReference type="SAM" id="Coils"/>
    </source>
</evidence>
<keyword evidence="1" id="KW-0175">Coiled coil</keyword>
<dbReference type="EMBL" id="JAKILK010000002">
    <property type="protein sequence ID" value="MCL1116973.1"/>
    <property type="molecule type" value="Genomic_DNA"/>
</dbReference>
<organism evidence="3 4">
    <name type="scientific">Shewanella aestuarii</name>
    <dbReference type="NCBI Taxonomy" id="1028752"/>
    <lineage>
        <taxon>Bacteria</taxon>
        <taxon>Pseudomonadati</taxon>
        <taxon>Pseudomonadota</taxon>
        <taxon>Gammaproteobacteria</taxon>
        <taxon>Alteromonadales</taxon>
        <taxon>Shewanellaceae</taxon>
        <taxon>Shewanella</taxon>
    </lineage>
</organism>
<feature type="coiled-coil region" evidence="1">
    <location>
        <begin position="159"/>
        <end position="220"/>
    </location>
</feature>
<reference evidence="3 4" key="1">
    <citation type="submission" date="2022-01" db="EMBL/GenBank/DDBJ databases">
        <title>Whole genome-based taxonomy of the Shewanellaceae.</title>
        <authorList>
            <person name="Martin-Rodriguez A.J."/>
        </authorList>
    </citation>
    <scope>NUCLEOTIDE SEQUENCE [LARGE SCALE GENOMIC DNA]</scope>
    <source>
        <strain evidence="3 4">JCM 17801</strain>
    </source>
</reference>
<gene>
    <name evidence="3" type="ORF">L2689_06870</name>
</gene>
<dbReference type="Pfam" id="PF16537">
    <property type="entry name" value="T2SSB"/>
    <property type="match status" value="1"/>
</dbReference>
<dbReference type="RefSeq" id="WP_188841368.1">
    <property type="nucleotide sequence ID" value="NZ_BMOT01000006.1"/>
</dbReference>
<keyword evidence="4" id="KW-1185">Reference proteome</keyword>
<evidence type="ECO:0000313" key="4">
    <source>
        <dbReference type="Proteomes" id="UP001203212"/>
    </source>
</evidence>
<feature type="domain" description="Type II secretion system protein GspB C-terminal" evidence="2">
    <location>
        <begin position="288"/>
        <end position="347"/>
    </location>
</feature>
<dbReference type="InterPro" id="IPR032389">
    <property type="entry name" value="GspB_C"/>
</dbReference>
<dbReference type="Proteomes" id="UP001203212">
    <property type="component" value="Unassembled WGS sequence"/>
</dbReference>
<protein>
    <submittedName>
        <fullName evidence="3">General secretion pathway protein GspB</fullName>
    </submittedName>
</protein>
<accession>A0ABT0KZS3</accession>
<evidence type="ECO:0000259" key="2">
    <source>
        <dbReference type="Pfam" id="PF16537"/>
    </source>
</evidence>
<name>A0ABT0KZS3_9GAMM</name>
<sequence>MSILLDAVTKQKQQSAGGYDAVLTPRPASPLIQRKHGLATKVSLLALAMSVAITGAWGLNILLNTAHQDAASLDVKSAPSVSPVINTVAVVKSQAIEEQQQAKEDFSLAGKVALPRPKPLLTSIAMTEPQLRQPQAISNEYSQADGLQQPNMTTHSSSNALTIEQLQQLSQQYDQQLQNAYQQSNDTLDVEPIILGANANQRGLQELEALKLQVNMAANEVDFSSVRQEPTNQDNNLADAFAAALKEVEYEQSATRDVTEAKLDPIPKTKPQGIPKYGDLPASIQLRVPEFNIVAHVYSTEPSNRWLNVDGQELQQGDMIQGKLTIIEIRPRDIILDIDGQEFKVPAI</sequence>
<proteinExistence type="predicted"/>
<comment type="caution">
    <text evidence="3">The sequence shown here is derived from an EMBL/GenBank/DDBJ whole genome shotgun (WGS) entry which is preliminary data.</text>
</comment>
<evidence type="ECO:0000313" key="3">
    <source>
        <dbReference type="EMBL" id="MCL1116973.1"/>
    </source>
</evidence>